<dbReference type="InterPro" id="IPR010065">
    <property type="entry name" value="AA_ABC_transptr_permease_3TM"/>
</dbReference>
<dbReference type="SUPFAM" id="SSF161098">
    <property type="entry name" value="MetI-like"/>
    <property type="match status" value="1"/>
</dbReference>
<feature type="transmembrane region" description="Helical" evidence="7">
    <location>
        <begin position="95"/>
        <end position="114"/>
    </location>
</feature>
<dbReference type="GO" id="GO:0043190">
    <property type="term" value="C:ATP-binding cassette (ABC) transporter complex"/>
    <property type="evidence" value="ECO:0007669"/>
    <property type="project" value="InterPro"/>
</dbReference>
<feature type="transmembrane region" description="Helical" evidence="7">
    <location>
        <begin position="121"/>
        <end position="140"/>
    </location>
</feature>
<evidence type="ECO:0000259" key="8">
    <source>
        <dbReference type="PROSITE" id="PS50928"/>
    </source>
</evidence>
<feature type="transmembrane region" description="Helical" evidence="7">
    <location>
        <begin position="302"/>
        <end position="319"/>
    </location>
</feature>
<dbReference type="InterPro" id="IPR035906">
    <property type="entry name" value="MetI-like_sf"/>
</dbReference>
<keyword evidence="6 7" id="KW-0472">Membrane</keyword>
<dbReference type="PANTHER" id="PTHR30614:SF41">
    <property type="entry name" value="INNER MEMBRANE AMINO-ACID ABC TRANSPORTER PERMEASE PROTEIN YHDY"/>
    <property type="match status" value="1"/>
</dbReference>
<evidence type="ECO:0000256" key="4">
    <source>
        <dbReference type="ARBA" id="ARBA00022692"/>
    </source>
</evidence>
<dbReference type="InterPro" id="IPR043429">
    <property type="entry name" value="ArtM/GltK/GlnP/TcyL/YhdX-like"/>
</dbReference>
<protein>
    <recommendedName>
        <fullName evidence="8">ABC transmembrane type-1 domain-containing protein</fullName>
    </recommendedName>
</protein>
<dbReference type="EMBL" id="UINC01085318">
    <property type="protein sequence ID" value="SVC32749.1"/>
    <property type="molecule type" value="Genomic_DNA"/>
</dbReference>
<feature type="transmembrane region" description="Helical" evidence="7">
    <location>
        <begin position="152"/>
        <end position="180"/>
    </location>
</feature>
<dbReference type="GO" id="GO:0022857">
    <property type="term" value="F:transmembrane transporter activity"/>
    <property type="evidence" value="ECO:0007669"/>
    <property type="project" value="InterPro"/>
</dbReference>
<dbReference type="CDD" id="cd06261">
    <property type="entry name" value="TM_PBP2"/>
    <property type="match status" value="1"/>
</dbReference>
<dbReference type="PROSITE" id="PS50928">
    <property type="entry name" value="ABC_TM1"/>
    <property type="match status" value="1"/>
</dbReference>
<feature type="transmembrane region" description="Helical" evidence="7">
    <location>
        <begin position="30"/>
        <end position="56"/>
    </location>
</feature>
<feature type="transmembrane region" description="Helical" evidence="7">
    <location>
        <begin position="272"/>
        <end position="296"/>
    </location>
</feature>
<evidence type="ECO:0000256" key="6">
    <source>
        <dbReference type="ARBA" id="ARBA00023136"/>
    </source>
</evidence>
<feature type="transmembrane region" description="Helical" evidence="7">
    <location>
        <begin position="231"/>
        <end position="251"/>
    </location>
</feature>
<evidence type="ECO:0000256" key="3">
    <source>
        <dbReference type="ARBA" id="ARBA00022475"/>
    </source>
</evidence>
<dbReference type="Gene3D" id="1.10.3720.10">
    <property type="entry name" value="MetI-like"/>
    <property type="match status" value="1"/>
</dbReference>
<feature type="transmembrane region" description="Helical" evidence="7">
    <location>
        <begin position="187"/>
        <end position="211"/>
    </location>
</feature>
<gene>
    <name evidence="9" type="ORF">METZ01_LOCUS285603</name>
</gene>
<comment type="subcellular location">
    <subcellularLocation>
        <location evidence="1">Cell membrane</location>
        <topology evidence="1">Multi-pass membrane protein</topology>
    </subcellularLocation>
</comment>
<feature type="transmembrane region" description="Helical" evidence="7">
    <location>
        <begin position="331"/>
        <end position="350"/>
    </location>
</feature>
<evidence type="ECO:0000256" key="1">
    <source>
        <dbReference type="ARBA" id="ARBA00004651"/>
    </source>
</evidence>
<feature type="non-terminal residue" evidence="9">
    <location>
        <position position="360"/>
    </location>
</feature>
<sequence length="360" mass="40579">MDNVKNNTIARPVYKLNTIGWMKTNLFSSWYNSILTILSIYFLYIIIPPLINWIFIDANFVGSTKEECTKDGACWLFIKENIKMIFYGMYPKEELWRINSMYAILIIAGSYLLIPNLKYKGYVGAFLLIIYPVICVYMFSGGFGLVTVDTRLWGGLFLTLVIAGVGIVLSLPIGIMLALGRRSKLPVVSLLSTLFIELWRGVPLITVLFMASNMFPLFMPEGVNFDKLIRALIGVMFFSAAYLAEVVRGGLQAMPKGQYEASQAAGLTYWRMMALVILPQSLKMVIPAIIGSFIAIFKDTTLVLVIGLFDFLGIIRFVGTNPEWLGFAHEGYIFAAVIFWVFCFGMSRYSQNLERKLDTG</sequence>
<keyword evidence="5 7" id="KW-1133">Transmembrane helix</keyword>
<dbReference type="NCBIfam" id="TIGR01726">
    <property type="entry name" value="HEQRo_perm_3TM"/>
    <property type="match status" value="1"/>
</dbReference>
<evidence type="ECO:0000256" key="2">
    <source>
        <dbReference type="ARBA" id="ARBA00022448"/>
    </source>
</evidence>
<evidence type="ECO:0000256" key="5">
    <source>
        <dbReference type="ARBA" id="ARBA00022989"/>
    </source>
</evidence>
<reference evidence="9" key="1">
    <citation type="submission" date="2018-05" db="EMBL/GenBank/DDBJ databases">
        <authorList>
            <person name="Lanie J.A."/>
            <person name="Ng W.-L."/>
            <person name="Kazmierczak K.M."/>
            <person name="Andrzejewski T.M."/>
            <person name="Davidsen T.M."/>
            <person name="Wayne K.J."/>
            <person name="Tettelin H."/>
            <person name="Glass J.I."/>
            <person name="Rusch D."/>
            <person name="Podicherti R."/>
            <person name="Tsui H.-C.T."/>
            <person name="Winkler M.E."/>
        </authorList>
    </citation>
    <scope>NUCLEOTIDE SEQUENCE</scope>
</reference>
<proteinExistence type="predicted"/>
<keyword evidence="3" id="KW-1003">Cell membrane</keyword>
<accession>A0A382L808</accession>
<evidence type="ECO:0000256" key="7">
    <source>
        <dbReference type="SAM" id="Phobius"/>
    </source>
</evidence>
<dbReference type="AlphaFoldDB" id="A0A382L808"/>
<evidence type="ECO:0000313" key="9">
    <source>
        <dbReference type="EMBL" id="SVC32749.1"/>
    </source>
</evidence>
<keyword evidence="4 7" id="KW-0812">Transmembrane</keyword>
<dbReference type="PANTHER" id="PTHR30614">
    <property type="entry name" value="MEMBRANE COMPONENT OF AMINO ACID ABC TRANSPORTER"/>
    <property type="match status" value="1"/>
</dbReference>
<dbReference type="GO" id="GO:0006865">
    <property type="term" value="P:amino acid transport"/>
    <property type="evidence" value="ECO:0007669"/>
    <property type="project" value="TreeGrafter"/>
</dbReference>
<keyword evidence="2" id="KW-0813">Transport</keyword>
<organism evidence="9">
    <name type="scientific">marine metagenome</name>
    <dbReference type="NCBI Taxonomy" id="408172"/>
    <lineage>
        <taxon>unclassified sequences</taxon>
        <taxon>metagenomes</taxon>
        <taxon>ecological metagenomes</taxon>
    </lineage>
</organism>
<dbReference type="Pfam" id="PF00528">
    <property type="entry name" value="BPD_transp_1"/>
    <property type="match status" value="1"/>
</dbReference>
<name>A0A382L808_9ZZZZ</name>
<feature type="domain" description="ABC transmembrane type-1" evidence="8">
    <location>
        <begin position="156"/>
        <end position="350"/>
    </location>
</feature>
<dbReference type="InterPro" id="IPR000515">
    <property type="entry name" value="MetI-like"/>
</dbReference>